<dbReference type="PANTHER" id="PTHR45089">
    <property type="entry name" value="DNAJ HEAT SHOCK AMINO-TERMINAL DOMAIN PROTEIN-RELATED"/>
    <property type="match status" value="1"/>
</dbReference>
<sequence length="174" mass="19080">MVGEASSERRVLNGDDLHSGGEPPFQMPSENSRSSKGFISGPQGDDKTVKNPSGNSADDAQSEVPFLSMNVPDPDFHDFDEDRTEMSFEDNQVWAAYDDGDCMPQLYAFVQKLPNYVLTGQEGQNAPKGCQELDPAAIPLELLQVINEVEVPALETLEHVNKEILLNASRISVI</sequence>
<feature type="compositionally biased region" description="Polar residues" evidence="1">
    <location>
        <begin position="50"/>
        <end position="59"/>
    </location>
</feature>
<evidence type="ECO:0000259" key="2">
    <source>
        <dbReference type="Pfam" id="PF11926"/>
    </source>
</evidence>
<gene>
    <name evidence="3" type="ORF">POM88_042065</name>
</gene>
<comment type="caution">
    <text evidence="3">The sequence shown here is derived from an EMBL/GenBank/DDBJ whole genome shotgun (WGS) entry which is preliminary data.</text>
</comment>
<accession>A0AAD8HG23</accession>
<evidence type="ECO:0000256" key="1">
    <source>
        <dbReference type="SAM" id="MobiDB-lite"/>
    </source>
</evidence>
<dbReference type="AlphaFoldDB" id="A0AAD8HG23"/>
<dbReference type="EMBL" id="JAUIZM010000009">
    <property type="protein sequence ID" value="KAK1366504.1"/>
    <property type="molecule type" value="Genomic_DNA"/>
</dbReference>
<keyword evidence="4" id="KW-1185">Reference proteome</keyword>
<name>A0AAD8HG23_9APIA</name>
<reference evidence="3" key="1">
    <citation type="submission" date="2023-02" db="EMBL/GenBank/DDBJ databases">
        <title>Genome of toxic invasive species Heracleum sosnowskyi carries increased number of genes despite the absence of recent whole-genome duplications.</title>
        <authorList>
            <person name="Schelkunov M."/>
            <person name="Shtratnikova V."/>
            <person name="Makarenko M."/>
            <person name="Klepikova A."/>
            <person name="Omelchenko D."/>
            <person name="Novikova G."/>
            <person name="Obukhova E."/>
            <person name="Bogdanov V."/>
            <person name="Penin A."/>
            <person name="Logacheva M."/>
        </authorList>
    </citation>
    <scope>NUCLEOTIDE SEQUENCE</scope>
    <source>
        <strain evidence="3">Hsosn_3</strain>
        <tissue evidence="3">Leaf</tissue>
    </source>
</reference>
<feature type="compositionally biased region" description="Polar residues" evidence="1">
    <location>
        <begin position="28"/>
        <end position="37"/>
    </location>
</feature>
<dbReference type="Proteomes" id="UP001237642">
    <property type="component" value="Unassembled WGS sequence"/>
</dbReference>
<dbReference type="InterPro" id="IPR024593">
    <property type="entry name" value="DUF3444"/>
</dbReference>
<feature type="compositionally biased region" description="Basic and acidic residues" evidence="1">
    <location>
        <begin position="1"/>
        <end position="19"/>
    </location>
</feature>
<feature type="domain" description="DUF3444" evidence="2">
    <location>
        <begin position="68"/>
        <end position="113"/>
    </location>
</feature>
<reference evidence="3" key="2">
    <citation type="submission" date="2023-05" db="EMBL/GenBank/DDBJ databases">
        <authorList>
            <person name="Schelkunov M.I."/>
        </authorList>
    </citation>
    <scope>NUCLEOTIDE SEQUENCE</scope>
    <source>
        <strain evidence="3">Hsosn_3</strain>
        <tissue evidence="3">Leaf</tissue>
    </source>
</reference>
<dbReference type="Pfam" id="PF11926">
    <property type="entry name" value="DUF3444"/>
    <property type="match status" value="1"/>
</dbReference>
<feature type="region of interest" description="Disordered" evidence="1">
    <location>
        <begin position="1"/>
        <end position="81"/>
    </location>
</feature>
<protein>
    <recommendedName>
        <fullName evidence="2">DUF3444 domain-containing protein</fullName>
    </recommendedName>
</protein>
<evidence type="ECO:0000313" key="3">
    <source>
        <dbReference type="EMBL" id="KAK1366504.1"/>
    </source>
</evidence>
<proteinExistence type="predicted"/>
<organism evidence="3 4">
    <name type="scientific">Heracleum sosnowskyi</name>
    <dbReference type="NCBI Taxonomy" id="360622"/>
    <lineage>
        <taxon>Eukaryota</taxon>
        <taxon>Viridiplantae</taxon>
        <taxon>Streptophyta</taxon>
        <taxon>Embryophyta</taxon>
        <taxon>Tracheophyta</taxon>
        <taxon>Spermatophyta</taxon>
        <taxon>Magnoliopsida</taxon>
        <taxon>eudicotyledons</taxon>
        <taxon>Gunneridae</taxon>
        <taxon>Pentapetalae</taxon>
        <taxon>asterids</taxon>
        <taxon>campanulids</taxon>
        <taxon>Apiales</taxon>
        <taxon>Apiaceae</taxon>
        <taxon>Apioideae</taxon>
        <taxon>apioid superclade</taxon>
        <taxon>Tordylieae</taxon>
        <taxon>Tordyliinae</taxon>
        <taxon>Heracleum</taxon>
    </lineage>
</organism>
<evidence type="ECO:0000313" key="4">
    <source>
        <dbReference type="Proteomes" id="UP001237642"/>
    </source>
</evidence>